<comment type="function">
    <text evidence="9">Mediates the uptake of pyruvate into mitochondria.</text>
</comment>
<dbReference type="GO" id="GO:0005743">
    <property type="term" value="C:mitochondrial inner membrane"/>
    <property type="evidence" value="ECO:0007669"/>
    <property type="project" value="UniProtKB-SubCell"/>
</dbReference>
<reference evidence="10" key="2">
    <citation type="submission" date="2025-09" db="UniProtKB">
        <authorList>
            <consortium name="Ensembl"/>
        </authorList>
    </citation>
    <scope>IDENTIFICATION</scope>
</reference>
<dbReference type="InterPro" id="IPR005336">
    <property type="entry name" value="MPC"/>
</dbReference>
<evidence type="ECO:0000313" key="10">
    <source>
        <dbReference type="Ensembl" id="ENSOTSP00005092514.1"/>
    </source>
</evidence>
<evidence type="ECO:0000256" key="1">
    <source>
        <dbReference type="ARBA" id="ARBA00004448"/>
    </source>
</evidence>
<evidence type="ECO:0000256" key="2">
    <source>
        <dbReference type="ARBA" id="ARBA00006416"/>
    </source>
</evidence>
<dbReference type="GeneTree" id="ENSGT01000000221524"/>
<sequence>MISATIPVSSFVKMAHLKNYTRRPHQKFFFLNFFKTGLVGAGLTEMSQPAEKLSLSLSGVLTATCLTWSRYSLVIIPKNWNFFVNLFVGSARISQLYRIFYDRKAVLTADA</sequence>
<accession>A0A8C8JF57</accession>
<dbReference type="AlphaFoldDB" id="A0A8C8JF57"/>
<keyword evidence="8" id="KW-0472">Membrane</keyword>
<evidence type="ECO:0000313" key="11">
    <source>
        <dbReference type="Proteomes" id="UP000694402"/>
    </source>
</evidence>
<comment type="similarity">
    <text evidence="2 9">Belongs to the mitochondrial pyruvate carrier (MPC) (TC 2.A.105) family.</text>
</comment>
<reference evidence="10" key="1">
    <citation type="submission" date="2025-08" db="UniProtKB">
        <authorList>
            <consortium name="Ensembl"/>
        </authorList>
    </citation>
    <scope>IDENTIFICATION</scope>
</reference>
<dbReference type="Ensembl" id="ENSOTST00005100342.2">
    <property type="protein sequence ID" value="ENSOTSP00005092514.1"/>
    <property type="gene ID" value="ENSOTSG00005043290.2"/>
</dbReference>
<evidence type="ECO:0000256" key="6">
    <source>
        <dbReference type="ARBA" id="ARBA00022989"/>
    </source>
</evidence>
<keyword evidence="5 9" id="KW-0999">Mitochondrion inner membrane</keyword>
<keyword evidence="4" id="KW-0812">Transmembrane</keyword>
<dbReference type="GO" id="GO:0006850">
    <property type="term" value="P:pyruvate import into mitochondria"/>
    <property type="evidence" value="ECO:0007669"/>
    <property type="project" value="InterPro"/>
</dbReference>
<evidence type="ECO:0000256" key="9">
    <source>
        <dbReference type="RuleBase" id="RU363100"/>
    </source>
</evidence>
<dbReference type="Proteomes" id="UP000694402">
    <property type="component" value="Unassembled WGS sequence"/>
</dbReference>
<evidence type="ECO:0000256" key="4">
    <source>
        <dbReference type="ARBA" id="ARBA00022692"/>
    </source>
</evidence>
<comment type="subcellular location">
    <subcellularLocation>
        <location evidence="1 9">Mitochondrion inner membrane</location>
        <topology evidence="1 9">Multi-pass membrane protein</topology>
    </subcellularLocation>
</comment>
<evidence type="ECO:0000256" key="5">
    <source>
        <dbReference type="ARBA" id="ARBA00022792"/>
    </source>
</evidence>
<evidence type="ECO:0000256" key="7">
    <source>
        <dbReference type="ARBA" id="ARBA00023128"/>
    </source>
</evidence>
<keyword evidence="6" id="KW-1133">Transmembrane helix</keyword>
<protein>
    <recommendedName>
        <fullName evidence="9">Mitochondrial pyruvate carrier</fullName>
    </recommendedName>
</protein>
<dbReference type="Pfam" id="PF03650">
    <property type="entry name" value="MPC"/>
    <property type="match status" value="1"/>
</dbReference>
<evidence type="ECO:0000256" key="8">
    <source>
        <dbReference type="ARBA" id="ARBA00023136"/>
    </source>
</evidence>
<organism evidence="10 11">
    <name type="scientific">Oncorhynchus tshawytscha</name>
    <name type="common">Chinook salmon</name>
    <name type="synonym">Salmo tshawytscha</name>
    <dbReference type="NCBI Taxonomy" id="74940"/>
    <lineage>
        <taxon>Eukaryota</taxon>
        <taxon>Metazoa</taxon>
        <taxon>Chordata</taxon>
        <taxon>Craniata</taxon>
        <taxon>Vertebrata</taxon>
        <taxon>Euteleostomi</taxon>
        <taxon>Actinopterygii</taxon>
        <taxon>Neopterygii</taxon>
        <taxon>Teleostei</taxon>
        <taxon>Protacanthopterygii</taxon>
        <taxon>Salmoniformes</taxon>
        <taxon>Salmonidae</taxon>
        <taxon>Salmoninae</taxon>
        <taxon>Oncorhynchus</taxon>
    </lineage>
</organism>
<name>A0A8C8JF57_ONCTS</name>
<keyword evidence="3 9" id="KW-0813">Transport</keyword>
<keyword evidence="11" id="KW-1185">Reference proteome</keyword>
<evidence type="ECO:0000256" key="3">
    <source>
        <dbReference type="ARBA" id="ARBA00022448"/>
    </source>
</evidence>
<keyword evidence="7 9" id="KW-0496">Mitochondrion</keyword>
<proteinExistence type="inferred from homology"/>